<dbReference type="Gene3D" id="3.40.630.30">
    <property type="match status" value="1"/>
</dbReference>
<comment type="caution">
    <text evidence="2">The sequence shown here is derived from an EMBL/GenBank/DDBJ whole genome shotgun (WGS) entry which is preliminary data.</text>
</comment>
<evidence type="ECO:0000259" key="1">
    <source>
        <dbReference type="PROSITE" id="PS51186"/>
    </source>
</evidence>
<protein>
    <submittedName>
        <fullName evidence="2">Acetyltransferase (GNAT) family protein</fullName>
    </submittedName>
</protein>
<sequence length="181" mass="19993">MSISYRHYTGPSSAPWVDRLVDLYAVVYAEPPYEEGPEEVEGFRAKLPEDMSRPGFELVIATDDEFLIGAAYGWTMPAGTWWSKADREPPPDLKAAEKLAIMEWIVYPGRRGQGIGAQLIRRLISGRSESWATLASDPRSIARVIYGRAGWGDVGKSVLPWGPTMDLLALSLASINGAPRR</sequence>
<proteinExistence type="predicted"/>
<dbReference type="AlphaFoldDB" id="A0A495JTS0"/>
<name>A0A495JTS0_9ACTN</name>
<reference evidence="2 3" key="1">
    <citation type="submission" date="2018-10" db="EMBL/GenBank/DDBJ databases">
        <title>Sequencing the genomes of 1000 actinobacteria strains.</title>
        <authorList>
            <person name="Klenk H.-P."/>
        </authorList>
    </citation>
    <scope>NUCLEOTIDE SEQUENCE [LARGE SCALE GENOMIC DNA]</scope>
    <source>
        <strain evidence="2 3">DSM 45175</strain>
    </source>
</reference>
<feature type="domain" description="N-acetyltransferase" evidence="1">
    <location>
        <begin position="3"/>
        <end position="173"/>
    </location>
</feature>
<dbReference type="PROSITE" id="PS51186">
    <property type="entry name" value="GNAT"/>
    <property type="match status" value="1"/>
</dbReference>
<organism evidence="2 3">
    <name type="scientific">Micromonospora pisi</name>
    <dbReference type="NCBI Taxonomy" id="589240"/>
    <lineage>
        <taxon>Bacteria</taxon>
        <taxon>Bacillati</taxon>
        <taxon>Actinomycetota</taxon>
        <taxon>Actinomycetes</taxon>
        <taxon>Micromonosporales</taxon>
        <taxon>Micromonosporaceae</taxon>
        <taxon>Micromonospora</taxon>
    </lineage>
</organism>
<dbReference type="InterPro" id="IPR016181">
    <property type="entry name" value="Acyl_CoA_acyltransferase"/>
</dbReference>
<dbReference type="SUPFAM" id="SSF55729">
    <property type="entry name" value="Acyl-CoA N-acyltransferases (Nat)"/>
    <property type="match status" value="1"/>
</dbReference>
<dbReference type="GO" id="GO:0016747">
    <property type="term" value="F:acyltransferase activity, transferring groups other than amino-acyl groups"/>
    <property type="evidence" value="ECO:0007669"/>
    <property type="project" value="InterPro"/>
</dbReference>
<dbReference type="InterPro" id="IPR000182">
    <property type="entry name" value="GNAT_dom"/>
</dbReference>
<keyword evidence="2" id="KW-0808">Transferase</keyword>
<evidence type="ECO:0000313" key="3">
    <source>
        <dbReference type="Proteomes" id="UP000277671"/>
    </source>
</evidence>
<dbReference type="EMBL" id="RBKT01000001">
    <property type="protein sequence ID" value="RKR92231.1"/>
    <property type="molecule type" value="Genomic_DNA"/>
</dbReference>
<accession>A0A495JTS0</accession>
<dbReference type="Proteomes" id="UP000277671">
    <property type="component" value="Unassembled WGS sequence"/>
</dbReference>
<gene>
    <name evidence="2" type="ORF">BDK92_6667</name>
</gene>
<keyword evidence="3" id="KW-1185">Reference proteome</keyword>
<dbReference type="Pfam" id="PF00583">
    <property type="entry name" value="Acetyltransf_1"/>
    <property type="match status" value="1"/>
</dbReference>
<evidence type="ECO:0000313" key="2">
    <source>
        <dbReference type="EMBL" id="RKR92231.1"/>
    </source>
</evidence>